<comment type="caution">
    <text evidence="2">The sequence shown here is derived from an EMBL/GenBank/DDBJ whole genome shotgun (WGS) entry which is preliminary data.</text>
</comment>
<protein>
    <submittedName>
        <fullName evidence="2">Osmoprotectant transporter permease</fullName>
    </submittedName>
</protein>
<feature type="transmembrane region" description="Helical" evidence="1">
    <location>
        <begin position="7"/>
        <end position="23"/>
    </location>
</feature>
<evidence type="ECO:0000256" key="1">
    <source>
        <dbReference type="SAM" id="Phobius"/>
    </source>
</evidence>
<name>A0ABW6ALR1_9BACT</name>
<dbReference type="RefSeq" id="WP_381503381.1">
    <property type="nucleotide sequence ID" value="NZ_JBHUOM010000016.1"/>
</dbReference>
<accession>A0ABW6ALR1</accession>
<evidence type="ECO:0000313" key="2">
    <source>
        <dbReference type="EMBL" id="MFD2935442.1"/>
    </source>
</evidence>
<dbReference type="EMBL" id="JBHUOM010000016">
    <property type="protein sequence ID" value="MFD2935442.1"/>
    <property type="molecule type" value="Genomic_DNA"/>
</dbReference>
<reference evidence="3" key="1">
    <citation type="journal article" date="2019" name="Int. J. Syst. Evol. Microbiol.">
        <title>The Global Catalogue of Microorganisms (GCM) 10K type strain sequencing project: providing services to taxonomists for standard genome sequencing and annotation.</title>
        <authorList>
            <consortium name="The Broad Institute Genomics Platform"/>
            <consortium name="The Broad Institute Genome Sequencing Center for Infectious Disease"/>
            <person name="Wu L."/>
            <person name="Ma J."/>
        </authorList>
    </citation>
    <scope>NUCLEOTIDE SEQUENCE [LARGE SCALE GENOMIC DNA]</scope>
    <source>
        <strain evidence="3">KCTC 52490</strain>
    </source>
</reference>
<dbReference type="Proteomes" id="UP001597512">
    <property type="component" value="Unassembled WGS sequence"/>
</dbReference>
<feature type="transmembrane region" description="Helical" evidence="1">
    <location>
        <begin position="64"/>
        <end position="90"/>
    </location>
</feature>
<keyword evidence="1" id="KW-0812">Transmembrane</keyword>
<keyword evidence="3" id="KW-1185">Reference proteome</keyword>
<gene>
    <name evidence="2" type="ORF">ACFS25_16790</name>
</gene>
<keyword evidence="1" id="KW-1133">Transmembrane helix</keyword>
<sequence>MTILRICWTIDGITLLVALYVFFDGLATDTPEYGFYIGWFALLSLLMAGLLGSYWLLNHDHPRWAILVASVPAILATLAGLWMLLLLLLYKQGGNSK</sequence>
<feature type="transmembrane region" description="Helical" evidence="1">
    <location>
        <begin position="35"/>
        <end position="57"/>
    </location>
</feature>
<keyword evidence="1" id="KW-0472">Membrane</keyword>
<evidence type="ECO:0000313" key="3">
    <source>
        <dbReference type="Proteomes" id="UP001597512"/>
    </source>
</evidence>
<proteinExistence type="predicted"/>
<organism evidence="2 3">
    <name type="scientific">Spirosoma flavum</name>
    <dbReference type="NCBI Taxonomy" id="2048557"/>
    <lineage>
        <taxon>Bacteria</taxon>
        <taxon>Pseudomonadati</taxon>
        <taxon>Bacteroidota</taxon>
        <taxon>Cytophagia</taxon>
        <taxon>Cytophagales</taxon>
        <taxon>Cytophagaceae</taxon>
        <taxon>Spirosoma</taxon>
    </lineage>
</organism>